<proteinExistence type="predicted"/>
<evidence type="ECO:0000313" key="5">
    <source>
        <dbReference type="Proteomes" id="UP000019205"/>
    </source>
</evidence>
<dbReference type="Proteomes" id="UP000019205">
    <property type="component" value="Chromosome"/>
</dbReference>
<reference evidence="4 5" key="1">
    <citation type="journal article" date="2007" name="Proc. Natl. Acad. Sci. U.S.A.">
        <title>Characterization of a marine gammaproteobacterium capable of aerobic anoxygenic photosynthesis.</title>
        <authorList>
            <person name="Fuchs B.M."/>
            <person name="Spring S."/>
            <person name="Teeling H."/>
            <person name="Quast C."/>
            <person name="Wulf J."/>
            <person name="Schattenhofer M."/>
            <person name="Yan S."/>
            <person name="Ferriera S."/>
            <person name="Johnson J."/>
            <person name="Glockner F.O."/>
            <person name="Amann R."/>
        </authorList>
    </citation>
    <scope>NUCLEOTIDE SEQUENCE [LARGE SCALE GENOMIC DNA]</scope>
    <source>
        <strain evidence="4">KT71</strain>
    </source>
</reference>
<dbReference type="GO" id="GO:0005829">
    <property type="term" value="C:cytosol"/>
    <property type="evidence" value="ECO:0007669"/>
    <property type="project" value="TreeGrafter"/>
</dbReference>
<reference evidence="4 5" key="2">
    <citation type="journal article" date="2009" name="PLoS ONE">
        <title>The photosynthetic apparatus and its regulation in the aerobic gammaproteobacterium Congregibacter litoralis gen. nov., sp. nov.</title>
        <authorList>
            <person name="Spring S."/>
            <person name="Lunsdorf H."/>
            <person name="Fuchs B.M."/>
            <person name="Tindall B.J."/>
        </authorList>
    </citation>
    <scope>NUCLEOTIDE SEQUENCE [LARGE SCALE GENOMIC DNA]</scope>
    <source>
        <strain evidence="4">KT71</strain>
    </source>
</reference>
<dbReference type="Gene3D" id="3.90.245.10">
    <property type="entry name" value="Ribonucleoside hydrolase-like"/>
    <property type="match status" value="1"/>
</dbReference>
<evidence type="ECO:0000313" key="4">
    <source>
        <dbReference type="EMBL" id="EAQ98249.1"/>
    </source>
</evidence>
<dbReference type="OrthoDB" id="9797882at2"/>
<dbReference type="SUPFAM" id="SSF53590">
    <property type="entry name" value="Nucleoside hydrolase"/>
    <property type="match status" value="1"/>
</dbReference>
<keyword evidence="1 4" id="KW-0378">Hydrolase</keyword>
<accession>A4A7I0</accession>
<dbReference type="InterPro" id="IPR036452">
    <property type="entry name" value="Ribo_hydro-like"/>
</dbReference>
<gene>
    <name evidence="4" type="ORF">KT71_03342</name>
</gene>
<feature type="domain" description="Inosine/uridine-preferring nucleoside hydrolase" evidence="3">
    <location>
        <begin position="4"/>
        <end position="308"/>
    </location>
</feature>
<dbReference type="HOGENOM" id="CLU_036838_2_1_6"/>
<dbReference type="Pfam" id="PF01156">
    <property type="entry name" value="IU_nuc_hydro"/>
    <property type="match status" value="1"/>
</dbReference>
<dbReference type="AlphaFoldDB" id="A4A7I0"/>
<dbReference type="PANTHER" id="PTHR12304">
    <property type="entry name" value="INOSINE-URIDINE PREFERRING NUCLEOSIDE HYDROLASE"/>
    <property type="match status" value="1"/>
</dbReference>
<dbReference type="GO" id="GO:0006152">
    <property type="term" value="P:purine nucleoside catabolic process"/>
    <property type="evidence" value="ECO:0007669"/>
    <property type="project" value="TreeGrafter"/>
</dbReference>
<dbReference type="InterPro" id="IPR023186">
    <property type="entry name" value="IUNH"/>
</dbReference>
<sequence>MKRVIFDTDIGIDDAMALLFLHYAPGVRIEAITTVSGNASIANVTRNACHVRERFGIDARIFRGASGPLGPALGQGYPDFVHGKNGLGDIQFPDPRQDAELQSAAEAIVELAEAYPGEITVVAVGRLSNLAKALDLCPRLPELLKEVVVMGGVFMRRGHQGNVSPVAEANMAGDPTAADRVLGSGLAVTIIGLDVTEETIMDEAFIDSLRAQAGEAGSFIYDITRFYFDFYESINSERSCPIHDSSAVAYLLAPEHYHVETGPTRVVCDGVAMGQTILGLHPERYASDAWLERPDCRICTTVDAAAVKKLYLDTLALAGQEI</sequence>
<dbReference type="PANTHER" id="PTHR12304:SF4">
    <property type="entry name" value="URIDINE NUCLEOSIDASE"/>
    <property type="match status" value="1"/>
</dbReference>
<comment type="caution">
    <text evidence="4">The sequence shown here is derived from an EMBL/GenBank/DDBJ whole genome shotgun (WGS) entry which is preliminary data.</text>
</comment>
<keyword evidence="2" id="KW-0326">Glycosidase</keyword>
<dbReference type="eggNOG" id="COG1957">
    <property type="taxonomic scope" value="Bacteria"/>
</dbReference>
<protein>
    <submittedName>
        <fullName evidence="4">Inosine-uridine nucleoside N-ribohydrolase</fullName>
    </submittedName>
</protein>
<evidence type="ECO:0000259" key="3">
    <source>
        <dbReference type="Pfam" id="PF01156"/>
    </source>
</evidence>
<organism evidence="4 5">
    <name type="scientific">Congregibacter litoralis KT71</name>
    <dbReference type="NCBI Taxonomy" id="314285"/>
    <lineage>
        <taxon>Bacteria</taxon>
        <taxon>Pseudomonadati</taxon>
        <taxon>Pseudomonadota</taxon>
        <taxon>Gammaproteobacteria</taxon>
        <taxon>Cellvibrionales</taxon>
        <taxon>Halieaceae</taxon>
        <taxon>Congregibacter</taxon>
    </lineage>
</organism>
<evidence type="ECO:0000256" key="2">
    <source>
        <dbReference type="ARBA" id="ARBA00023295"/>
    </source>
</evidence>
<name>A4A7I0_9GAMM</name>
<evidence type="ECO:0000256" key="1">
    <source>
        <dbReference type="ARBA" id="ARBA00022801"/>
    </source>
</evidence>
<dbReference type="EMBL" id="AAOA02000002">
    <property type="protein sequence ID" value="EAQ98249.1"/>
    <property type="molecule type" value="Genomic_DNA"/>
</dbReference>
<dbReference type="STRING" id="314285.KT71_03342"/>
<dbReference type="CDD" id="cd02650">
    <property type="entry name" value="nuc_hydro_CaPnhB"/>
    <property type="match status" value="1"/>
</dbReference>
<dbReference type="RefSeq" id="WP_008293078.1">
    <property type="nucleotide sequence ID" value="NZ_CM002299.1"/>
</dbReference>
<dbReference type="GO" id="GO:0008477">
    <property type="term" value="F:purine nucleosidase activity"/>
    <property type="evidence" value="ECO:0007669"/>
    <property type="project" value="TreeGrafter"/>
</dbReference>
<keyword evidence="5" id="KW-1185">Reference proteome</keyword>
<dbReference type="InterPro" id="IPR001910">
    <property type="entry name" value="Inosine/uridine_hydrolase_dom"/>
</dbReference>